<reference evidence="2" key="1">
    <citation type="submission" date="2016-03" db="EMBL/GenBank/DDBJ databases">
        <title>Microsymbionts genomes from the relict species Vavilovia formosa.</title>
        <authorList>
            <person name="Chirak E."/>
            <person name="Kimeklis A."/>
            <person name="Kopat V."/>
            <person name="Andronov E."/>
        </authorList>
    </citation>
    <scope>NUCLEOTIDE SEQUENCE [LARGE SCALE GENOMIC DNA]</scope>
    <source>
        <strain evidence="2">Vaf12</strain>
    </source>
</reference>
<evidence type="ECO:0000256" key="1">
    <source>
        <dbReference type="SAM" id="SignalP"/>
    </source>
</evidence>
<proteinExistence type="predicted"/>
<sequence length="275" mass="30340">MRRSPFFIIAAFLLGAVPAHAENANEERAALAYFQELDAASGRSRILAARYMEHDCKDVPKDWASSHVGLEKYAGLPVKRCFYPRSQIASKHRNAATLIAVVWMLNPDAPTIAKWIGTACTEADVASEADCGRRIARYVLTQNGAQFPVAGHVLETQSEAGCAVSVPGCEGDVLIYLPFRDGVTVKLQNDSPDQRRKETFADEKEALGAAEETLSDPASFQSVGDIGRIGNIYRLPKEKRLDWLERNRGTYLKALNGTSYEFFDEVVRAALSKKN</sequence>
<evidence type="ECO:0000313" key="2">
    <source>
        <dbReference type="EMBL" id="KZA99881.1"/>
    </source>
</evidence>
<protein>
    <submittedName>
        <fullName evidence="2">Uncharacterized protein</fullName>
    </submittedName>
</protein>
<feature type="signal peptide" evidence="1">
    <location>
        <begin position="1"/>
        <end position="21"/>
    </location>
</feature>
<gene>
    <name evidence="2" type="ORF">A4A59_20885</name>
</gene>
<organism evidence="2">
    <name type="scientific">Rhizobium leguminosarum</name>
    <dbReference type="NCBI Taxonomy" id="384"/>
    <lineage>
        <taxon>Bacteria</taxon>
        <taxon>Pseudomonadati</taxon>
        <taxon>Pseudomonadota</taxon>
        <taxon>Alphaproteobacteria</taxon>
        <taxon>Hyphomicrobiales</taxon>
        <taxon>Rhizobiaceae</taxon>
        <taxon>Rhizobium/Agrobacterium group</taxon>
        <taxon>Rhizobium</taxon>
    </lineage>
</organism>
<keyword evidence="1" id="KW-0732">Signal</keyword>
<dbReference type="AlphaFoldDB" id="A0A154IHH5"/>
<dbReference type="EMBL" id="LVYU01000099">
    <property type="protein sequence ID" value="KZA99881.1"/>
    <property type="molecule type" value="Genomic_DNA"/>
</dbReference>
<dbReference type="RefSeq" id="WP_062942596.1">
    <property type="nucleotide sequence ID" value="NZ_CP171847.1"/>
</dbReference>
<accession>A0A154IHH5</accession>
<comment type="caution">
    <text evidence="2">The sequence shown here is derived from an EMBL/GenBank/DDBJ whole genome shotgun (WGS) entry which is preliminary data.</text>
</comment>
<name>A0A154IHH5_RHILE</name>
<feature type="chain" id="PRO_5007596003" evidence="1">
    <location>
        <begin position="22"/>
        <end position="275"/>
    </location>
</feature>